<evidence type="ECO:0000313" key="5">
    <source>
        <dbReference type="Proteomes" id="UP000189670"/>
    </source>
</evidence>
<dbReference type="InterPro" id="IPR036597">
    <property type="entry name" value="Fido-like_dom_sf"/>
</dbReference>
<accession>A0A1V1NZ62</accession>
<dbReference type="EMBL" id="ATBP01001160">
    <property type="protein sequence ID" value="ETR67912.1"/>
    <property type="molecule type" value="Genomic_DNA"/>
</dbReference>
<dbReference type="PANTHER" id="PTHR13504:SF38">
    <property type="entry name" value="FIDO DOMAIN-CONTAINING PROTEIN"/>
    <property type="match status" value="1"/>
</dbReference>
<evidence type="ECO:0000259" key="3">
    <source>
        <dbReference type="PROSITE" id="PS51459"/>
    </source>
</evidence>
<dbReference type="InterPro" id="IPR040198">
    <property type="entry name" value="Fido_containing"/>
</dbReference>
<dbReference type="PANTHER" id="PTHR13504">
    <property type="entry name" value="FIDO DOMAIN-CONTAINING PROTEIN DDB_G0283145"/>
    <property type="match status" value="1"/>
</dbReference>
<organism evidence="4 5">
    <name type="scientific">Candidatus Magnetoglobus multicellularis str. Araruama</name>
    <dbReference type="NCBI Taxonomy" id="890399"/>
    <lineage>
        <taxon>Bacteria</taxon>
        <taxon>Pseudomonadati</taxon>
        <taxon>Thermodesulfobacteriota</taxon>
        <taxon>Desulfobacteria</taxon>
        <taxon>Desulfobacterales</taxon>
        <taxon>Desulfobacteraceae</taxon>
        <taxon>Candidatus Magnetoglobus</taxon>
    </lineage>
</organism>
<feature type="binding site" evidence="1">
    <location>
        <begin position="228"/>
        <end position="235"/>
    </location>
    <ligand>
        <name>ATP</name>
        <dbReference type="ChEBI" id="CHEBI:30616"/>
    </ligand>
</feature>
<dbReference type="Pfam" id="PF02661">
    <property type="entry name" value="Fic"/>
    <property type="match status" value="1"/>
</dbReference>
<dbReference type="Gene3D" id="1.10.3290.10">
    <property type="entry name" value="Fido-like domain"/>
    <property type="match status" value="1"/>
</dbReference>
<dbReference type="AlphaFoldDB" id="A0A1V1NZ62"/>
<gene>
    <name evidence="4" type="ORF">OMM_04878</name>
</gene>
<proteinExistence type="predicted"/>
<dbReference type="Proteomes" id="UP000189670">
    <property type="component" value="Unassembled WGS sequence"/>
</dbReference>
<feature type="site" description="Important for autoinhibition of adenylyltransferase activity" evidence="2">
    <location>
        <position position="97"/>
    </location>
</feature>
<keyword evidence="1" id="KW-0067">ATP-binding</keyword>
<dbReference type="PROSITE" id="PS51459">
    <property type="entry name" value="FIDO"/>
    <property type="match status" value="1"/>
</dbReference>
<evidence type="ECO:0000256" key="1">
    <source>
        <dbReference type="PIRSR" id="PIRSR640198-2"/>
    </source>
</evidence>
<evidence type="ECO:0000256" key="2">
    <source>
        <dbReference type="PIRSR" id="PIRSR640198-3"/>
    </source>
</evidence>
<dbReference type="InterPro" id="IPR003812">
    <property type="entry name" value="Fido"/>
</dbReference>
<sequence length="401" mass="46745">MLEKQLIQKTGKGKDTEYFRNDIEHYLSKPPHERPVVSYNFDLLTNYEANHEHYFMTEEINRLSANSSFDFTDASTYLKNLYLTLVIDLSYASSKLEGNTYSWLDTQMLIEYGEEAQGKTIEETIMILNHKNAVNYIFENIDTIDITPKTVYDIHSLLSMDLIHRSYVGTIRKGIVGIAGSSYHPLDNQFQLSEELKHTLRVANEISNPFEQSLFLLTHLSYLQPFWDVNKRTSRIIANIPLLKNTLFPLSFMTIHKKRYIQGLLIFYELNRIDLLKQEYMASYLKSIDRYKNRANVVKKTDRAVLMFRKSINNGVVTFVRDCQHVSIEEIVDNILKALTLSQNDNIFLQDNHIDPRKYLIYEITDAIKAVNENNIVAYGINPEDFKKFKACMNQSQLSEL</sequence>
<keyword evidence="1" id="KW-0547">Nucleotide-binding</keyword>
<name>A0A1V1NZ62_9BACT</name>
<reference evidence="5" key="1">
    <citation type="submission" date="2012-11" db="EMBL/GenBank/DDBJ databases">
        <authorList>
            <person name="Lucero-Rivera Y.E."/>
            <person name="Tovar-Ramirez D."/>
        </authorList>
    </citation>
    <scope>NUCLEOTIDE SEQUENCE [LARGE SCALE GENOMIC DNA]</scope>
    <source>
        <strain evidence="5">Araruama</strain>
    </source>
</reference>
<comment type="caution">
    <text evidence="4">The sequence shown here is derived from an EMBL/GenBank/DDBJ whole genome shotgun (WGS) entry which is preliminary data.</text>
</comment>
<dbReference type="GO" id="GO:0005524">
    <property type="term" value="F:ATP binding"/>
    <property type="evidence" value="ECO:0007669"/>
    <property type="project" value="UniProtKB-KW"/>
</dbReference>
<dbReference type="SUPFAM" id="SSF140931">
    <property type="entry name" value="Fic-like"/>
    <property type="match status" value="1"/>
</dbReference>
<feature type="domain" description="Fido" evidence="3">
    <location>
        <begin position="146"/>
        <end position="287"/>
    </location>
</feature>
<protein>
    <submittedName>
        <fullName evidence="4">Filamentation induced by cAMP protein Fic</fullName>
    </submittedName>
</protein>
<evidence type="ECO:0000313" key="4">
    <source>
        <dbReference type="EMBL" id="ETR67912.1"/>
    </source>
</evidence>